<dbReference type="Proteomes" id="UP000053176">
    <property type="component" value="Unassembled WGS sequence"/>
</dbReference>
<organism evidence="1 2">
    <name type="scientific">Rhizobium loti</name>
    <name type="common">Mesorhizobium loti</name>
    <dbReference type="NCBI Taxonomy" id="381"/>
    <lineage>
        <taxon>Bacteria</taxon>
        <taxon>Pseudomonadati</taxon>
        <taxon>Pseudomonadota</taxon>
        <taxon>Alphaproteobacteria</taxon>
        <taxon>Hyphomicrobiales</taxon>
        <taxon>Phyllobacteriaceae</taxon>
        <taxon>Mesorhizobium</taxon>
    </lineage>
</organism>
<accession>A0A117N2W8</accession>
<reference evidence="1 2" key="1">
    <citation type="submission" date="2015-12" db="EMBL/GenBank/DDBJ databases">
        <title>Draft genome sequence of Mesorhizobium sp. UFLA 01-765, a multitolerant efficient symbiont and plant-growth promoting strain isolated from Zn-mining soil using Leucaena leucocephala as a trap plant.</title>
        <authorList>
            <person name="Rangel W.M."/>
            <person name="Thijs S."/>
            <person name="Longatti S.M."/>
            <person name="Moreira F.M."/>
            <person name="Weyens N."/>
            <person name="Vangronsveld J."/>
            <person name="Van Hamme J.D."/>
            <person name="Bottos E.M."/>
            <person name="Rineau F."/>
        </authorList>
    </citation>
    <scope>NUCLEOTIDE SEQUENCE [LARGE SCALE GENOMIC DNA]</scope>
    <source>
        <strain evidence="1 2">UFLA 01-765</strain>
    </source>
</reference>
<evidence type="ECO:0008006" key="3">
    <source>
        <dbReference type="Google" id="ProtNLM"/>
    </source>
</evidence>
<evidence type="ECO:0000313" key="1">
    <source>
        <dbReference type="EMBL" id="KUM25685.1"/>
    </source>
</evidence>
<dbReference type="InterPro" id="IPR014942">
    <property type="entry name" value="AbiEii"/>
</dbReference>
<dbReference type="AlphaFoldDB" id="A0A117N2W8"/>
<gene>
    <name evidence="1" type="ORF">AU467_24865</name>
</gene>
<proteinExistence type="predicted"/>
<dbReference type="EMBL" id="LPWA01000114">
    <property type="protein sequence ID" value="KUM25685.1"/>
    <property type="molecule type" value="Genomic_DNA"/>
</dbReference>
<protein>
    <recommendedName>
        <fullName evidence="3">Nucleotidyl transferase AbiEii/AbiGii toxin family protein</fullName>
    </recommendedName>
</protein>
<evidence type="ECO:0000313" key="2">
    <source>
        <dbReference type="Proteomes" id="UP000053176"/>
    </source>
</evidence>
<comment type="caution">
    <text evidence="1">The sequence shown here is derived from an EMBL/GenBank/DDBJ whole genome shotgun (WGS) entry which is preliminary data.</text>
</comment>
<name>A0A117N2W8_RHILI</name>
<sequence>MLGGGTALMVHTGHRLSKDIDAFIDDPQYLSILSPRLGGEGIWNHQAYAEAANYLKLIYPEGEIDFIVASSITGVPTGRKIIDLSELSPGLSRSIEIEHPVETALKKLNYRGTLLKARDIFDIAVVDHLFPDLLRDNLHLVSHLKAPIGTRLINLQEDYVRNELGELNIAEEWRPIADICLDRMKEIAEAIP</sequence>
<dbReference type="Pfam" id="PF08843">
    <property type="entry name" value="AbiEii"/>
    <property type="match status" value="1"/>
</dbReference>